<gene>
    <name evidence="3" type="ORF">AMS68_000104</name>
</gene>
<dbReference type="EMBL" id="CP051139">
    <property type="protein sequence ID" value="QIW94586.1"/>
    <property type="molecule type" value="Genomic_DNA"/>
</dbReference>
<name>A0A6H0XIN6_9PEZI</name>
<accession>A0A6H0XIN6</accession>
<keyword evidence="1" id="KW-0175">Coiled coil</keyword>
<protein>
    <submittedName>
        <fullName evidence="3">Uncharacterized protein</fullName>
    </submittedName>
</protein>
<feature type="region of interest" description="Disordered" evidence="2">
    <location>
        <begin position="52"/>
        <end position="172"/>
    </location>
</feature>
<feature type="compositionally biased region" description="Polar residues" evidence="2">
    <location>
        <begin position="114"/>
        <end position="129"/>
    </location>
</feature>
<evidence type="ECO:0000256" key="1">
    <source>
        <dbReference type="SAM" id="Coils"/>
    </source>
</evidence>
<dbReference type="AlphaFoldDB" id="A0A6H0XIN6"/>
<feature type="region of interest" description="Disordered" evidence="2">
    <location>
        <begin position="275"/>
        <end position="294"/>
    </location>
</feature>
<feature type="compositionally biased region" description="Polar residues" evidence="2">
    <location>
        <begin position="280"/>
        <end position="292"/>
    </location>
</feature>
<evidence type="ECO:0000256" key="2">
    <source>
        <dbReference type="SAM" id="MobiDB-lite"/>
    </source>
</evidence>
<feature type="coiled-coil region" evidence="1">
    <location>
        <begin position="346"/>
        <end position="397"/>
    </location>
</feature>
<keyword evidence="4" id="KW-1185">Reference proteome</keyword>
<feature type="region of interest" description="Disordered" evidence="2">
    <location>
        <begin position="302"/>
        <end position="325"/>
    </location>
</feature>
<feature type="compositionally biased region" description="Acidic residues" evidence="2">
    <location>
        <begin position="81"/>
        <end position="95"/>
    </location>
</feature>
<proteinExistence type="predicted"/>
<dbReference type="Proteomes" id="UP000503462">
    <property type="component" value="Chromosome 1"/>
</dbReference>
<evidence type="ECO:0000313" key="4">
    <source>
        <dbReference type="Proteomes" id="UP000503462"/>
    </source>
</evidence>
<sequence>MAKTKSQAQIERDAKRNLEVRVNHLKGRDKRHKLTAEEAEAHLAMEAAAGHKIGVKGKSAASEAETLTGRTGGVEAGTLSEQEEEEEDEEEEEEEKVVVTGRTGTADEAEFTPVSEQSTSSAANTTSEDTVAKAVVAPGITTPPVSDKEVVDTKTPSHKQTERSAKWAAHKNKGANVTTAFQSVGTQTSDVAESGEISFTMAEVEKIKAELTALNSATIEEYDKRIRALEAEHQTELSRVNEKLKSLEREHVAETSRLQEDLKTLQMQNKLEIEHRRSLESSSWDANTQLQSKLDKTSEELAKKDFGEQRPPPRAQEGRDLPQRAHKVERELAKSKKENKASLDLIANHETAAAEASSKAEALANQNLAISGSLRAAEEALQDFQTCREQLEKEKDLHSSVADRLSALLTGLGGLCTSTFADHDSVEEILQQVSDSRKPVELTKPELTLSSISTVVDMAPSMPELVFSGIIATVETEPEEVEENAVVSQPALGLSEITAFIDIAPTDVDTAIPEQASQAQAGKRSLFWEYLLALFLLIGTATFVEQHREASILPGMVRYVADVSQGQFVLDVVEALLGVDCTYYG</sequence>
<evidence type="ECO:0000313" key="3">
    <source>
        <dbReference type="EMBL" id="QIW94586.1"/>
    </source>
</evidence>
<organism evidence="3 4">
    <name type="scientific">Peltaster fructicola</name>
    <dbReference type="NCBI Taxonomy" id="286661"/>
    <lineage>
        <taxon>Eukaryota</taxon>
        <taxon>Fungi</taxon>
        <taxon>Dikarya</taxon>
        <taxon>Ascomycota</taxon>
        <taxon>Pezizomycotina</taxon>
        <taxon>Dothideomycetes</taxon>
        <taxon>Dothideomycetes incertae sedis</taxon>
        <taxon>Peltaster</taxon>
    </lineage>
</organism>
<reference evidence="3 4" key="1">
    <citation type="journal article" date="2016" name="Sci. Rep.">
        <title>Peltaster fructicola genome reveals evolution from an invasive phytopathogen to an ectophytic parasite.</title>
        <authorList>
            <person name="Xu C."/>
            <person name="Chen H."/>
            <person name="Gleason M.L."/>
            <person name="Xu J.R."/>
            <person name="Liu H."/>
            <person name="Zhang R."/>
            <person name="Sun G."/>
        </authorList>
    </citation>
    <scope>NUCLEOTIDE SEQUENCE [LARGE SCALE GENOMIC DNA]</scope>
    <source>
        <strain evidence="3 4">LNHT1506</strain>
    </source>
</reference>
<feature type="coiled-coil region" evidence="1">
    <location>
        <begin position="219"/>
        <end position="257"/>
    </location>
</feature>
<feature type="compositionally biased region" description="Basic and acidic residues" evidence="2">
    <location>
        <begin position="316"/>
        <end position="325"/>
    </location>
</feature>